<dbReference type="EMBL" id="UYIG01000124">
    <property type="protein sequence ID" value="VDG28792.1"/>
    <property type="molecule type" value="Genomic_DNA"/>
</dbReference>
<dbReference type="Pfam" id="PF02517">
    <property type="entry name" value="Rce1-like"/>
    <property type="match status" value="1"/>
</dbReference>
<sequence>MSWQKCNVGWWSYICLLLGWCLVTPVIHGWLPQQVSGWRYDWLTVAAKGMLWGGLTWWCLGHYRAKLTELPAKLWQFRLPWAFWLSLLGLLAVQTLGQLMRPAPFAVGKLDMGQLINVTLAAGFFEEWFFRGWLLNCLLKTGPFWRVNLMQALAFQVIHFPLYLVMGYSPLVWLGNIACVFPLGLLFGWNYQRSHSIWPSMILHIVWNSSVFFLN</sequence>
<evidence type="ECO:0000256" key="1">
    <source>
        <dbReference type="ARBA" id="ARBA00009067"/>
    </source>
</evidence>
<evidence type="ECO:0000313" key="4">
    <source>
        <dbReference type="EMBL" id="VDG28792.1"/>
    </source>
</evidence>
<dbReference type="AlphaFoldDB" id="A0A660E8P4"/>
<dbReference type="InterPro" id="IPR003675">
    <property type="entry name" value="Rce1/LyrA-like_dom"/>
</dbReference>
<keyword evidence="2" id="KW-1133">Transmembrane helix</keyword>
<protein>
    <submittedName>
        <fullName evidence="4">Abortive infection protein [Lactobacillus buchneri NRRL B-30929]</fullName>
    </submittedName>
</protein>
<accession>A0A660E8P4</accession>
<feature type="transmembrane region" description="Helical" evidence="2">
    <location>
        <begin position="171"/>
        <end position="189"/>
    </location>
</feature>
<feature type="transmembrane region" description="Helical" evidence="2">
    <location>
        <begin position="42"/>
        <end position="60"/>
    </location>
</feature>
<keyword evidence="2" id="KW-0812">Transmembrane</keyword>
<feature type="domain" description="CAAX prenyl protease 2/Lysostaphin resistance protein A-like" evidence="3">
    <location>
        <begin position="114"/>
        <end position="209"/>
    </location>
</feature>
<keyword evidence="5" id="KW-1185">Reference proteome</keyword>
<proteinExistence type="inferred from homology"/>
<feature type="transmembrane region" description="Helical" evidence="2">
    <location>
        <begin position="81"/>
        <end position="100"/>
    </location>
</feature>
<keyword evidence="2" id="KW-0472">Membrane</keyword>
<dbReference type="PANTHER" id="PTHR36435">
    <property type="entry name" value="SLR1288 PROTEIN"/>
    <property type="match status" value="1"/>
</dbReference>
<evidence type="ECO:0000256" key="2">
    <source>
        <dbReference type="SAM" id="Phobius"/>
    </source>
</evidence>
<dbReference type="OrthoDB" id="1437285at2"/>
<dbReference type="GO" id="GO:0004175">
    <property type="term" value="F:endopeptidase activity"/>
    <property type="evidence" value="ECO:0007669"/>
    <property type="project" value="UniProtKB-ARBA"/>
</dbReference>
<evidence type="ECO:0000259" key="3">
    <source>
        <dbReference type="Pfam" id="PF02517"/>
    </source>
</evidence>
<reference evidence="4 5" key="1">
    <citation type="submission" date="2018-11" db="EMBL/GenBank/DDBJ databases">
        <authorList>
            <person name="Wuyts S."/>
        </authorList>
    </citation>
    <scope>NUCLEOTIDE SEQUENCE [LARGE SCALE GENOMIC DNA]</scope>
    <source>
        <strain evidence="4">Lactobacillus mudanjiangensis AMBF249</strain>
    </source>
</reference>
<feature type="transmembrane region" description="Helical" evidence="2">
    <location>
        <begin position="12"/>
        <end position="30"/>
    </location>
</feature>
<name>A0A660E8P4_9LACO</name>
<organism evidence="4 5">
    <name type="scientific">Lactiplantibacillus mudanjiangensis</name>
    <dbReference type="NCBI Taxonomy" id="1296538"/>
    <lineage>
        <taxon>Bacteria</taxon>
        <taxon>Bacillati</taxon>
        <taxon>Bacillota</taxon>
        <taxon>Bacilli</taxon>
        <taxon>Lactobacillales</taxon>
        <taxon>Lactobacillaceae</taxon>
        <taxon>Lactiplantibacillus</taxon>
    </lineage>
</organism>
<dbReference type="PANTHER" id="PTHR36435:SF1">
    <property type="entry name" value="CAAX AMINO TERMINAL PROTEASE FAMILY PROTEIN"/>
    <property type="match status" value="1"/>
</dbReference>
<dbReference type="Proteomes" id="UP000289996">
    <property type="component" value="Unassembled WGS sequence"/>
</dbReference>
<evidence type="ECO:0000313" key="5">
    <source>
        <dbReference type="Proteomes" id="UP000289996"/>
    </source>
</evidence>
<dbReference type="GO" id="GO:0080120">
    <property type="term" value="P:CAAX-box protein maturation"/>
    <property type="evidence" value="ECO:0007669"/>
    <property type="project" value="UniProtKB-ARBA"/>
</dbReference>
<dbReference type="RefSeq" id="WP_130851858.1">
    <property type="nucleotide sequence ID" value="NZ_UYIG01000124.1"/>
</dbReference>
<gene>
    <name evidence="4" type="ORF">MUDAN_MDHGFNIF_03189</name>
</gene>
<comment type="similarity">
    <text evidence="1">Belongs to the UPF0177 family.</text>
</comment>
<dbReference type="InterPro" id="IPR052710">
    <property type="entry name" value="CAAX_protease"/>
</dbReference>